<protein>
    <recommendedName>
        <fullName evidence="1">Pseudouridine synthase RsuA/RluA-like domain-containing protein</fullName>
    </recommendedName>
</protein>
<comment type="caution">
    <text evidence="2">The sequence shown here is derived from an EMBL/GenBank/DDBJ whole genome shotgun (WGS) entry which is preliminary data.</text>
</comment>
<dbReference type="GO" id="GO:0001522">
    <property type="term" value="P:pseudouridine synthesis"/>
    <property type="evidence" value="ECO:0007669"/>
    <property type="project" value="InterPro"/>
</dbReference>
<keyword evidence="3" id="KW-1185">Reference proteome</keyword>
<evidence type="ECO:0000313" key="2">
    <source>
        <dbReference type="EMBL" id="KAJ3219958.1"/>
    </source>
</evidence>
<dbReference type="GO" id="GO:0009982">
    <property type="term" value="F:pseudouridine synthase activity"/>
    <property type="evidence" value="ECO:0007669"/>
    <property type="project" value="InterPro"/>
</dbReference>
<dbReference type="AlphaFoldDB" id="A0AAD5U1U1"/>
<sequence>MYENVNELCQTLYSTNKMSILTLILENEIKEKNLRNFNYCYQRSLTTLLTKNYKLAAELFQTLVSESKTYISDIFTSFRIAESKVNFYASQSEAFDSCTVERELFSFQIQLRKPKEVDSLFEAITNFKVSVNLINEILKKNNFNYENFQQSPVTRITEGDTTSVKLNNFSNKGIVFSDVMDSHEENKIGPNREELYEHRSKHSFNLIFEKFLDFFKIVENLLNLKKVEEKGEETNDTVEFELKGKKKPTKNFLKPKQNKDLNYFEFKNKALKKSFSDATKFKSKNALSSSPKFKNPFESDIKTKPNKLNKKEENRKEHFNLKTAKKNVSTYRSGAANQKKSFNSEKNVIKNPFKILYSTEDLVAIYKKPSLALFSNYKVKTKTLYELKNPEHEIIHTLDKRCSGLLLLAKNNKGKSKLLNYFEGNKREKLHHYFTALVSQPVKNEDNHFQLVYPSFKDIRYDDENPVLEAKTQYKVLKTSSFGSLVLLKSVTNSKHQLRVHLAKVLNSPIIGDFTYGYSQPYYLSEFFHDPKETNLFLHSSRIVLKDWFDVGIDLDISAPVPEHFVRMAKKMELKEGLKKLIEEELKKPVSTDTTINETANDKAGQYIYSTPINDPALTYN</sequence>
<proteinExistence type="predicted"/>
<evidence type="ECO:0000259" key="1">
    <source>
        <dbReference type="Pfam" id="PF00849"/>
    </source>
</evidence>
<organism evidence="2 3">
    <name type="scientific">Clydaea vesicula</name>
    <dbReference type="NCBI Taxonomy" id="447962"/>
    <lineage>
        <taxon>Eukaryota</taxon>
        <taxon>Fungi</taxon>
        <taxon>Fungi incertae sedis</taxon>
        <taxon>Chytridiomycota</taxon>
        <taxon>Chytridiomycota incertae sedis</taxon>
        <taxon>Chytridiomycetes</taxon>
        <taxon>Lobulomycetales</taxon>
        <taxon>Lobulomycetaceae</taxon>
        <taxon>Clydaea</taxon>
    </lineage>
</organism>
<dbReference type="Pfam" id="PF00849">
    <property type="entry name" value="PseudoU_synth_2"/>
    <property type="match status" value="1"/>
</dbReference>
<dbReference type="InterPro" id="IPR050188">
    <property type="entry name" value="RluA_PseudoU_synthase"/>
</dbReference>
<dbReference type="CDD" id="cd02869">
    <property type="entry name" value="PseudoU_synth_RluA_like"/>
    <property type="match status" value="1"/>
</dbReference>
<dbReference type="SUPFAM" id="SSF55120">
    <property type="entry name" value="Pseudouridine synthase"/>
    <property type="match status" value="1"/>
</dbReference>
<dbReference type="InterPro" id="IPR006145">
    <property type="entry name" value="PsdUridine_synth_RsuA/RluA"/>
</dbReference>
<dbReference type="GO" id="GO:0003723">
    <property type="term" value="F:RNA binding"/>
    <property type="evidence" value="ECO:0007669"/>
    <property type="project" value="InterPro"/>
</dbReference>
<dbReference type="PANTHER" id="PTHR21600">
    <property type="entry name" value="MITOCHONDRIAL RNA PSEUDOURIDINE SYNTHASE"/>
    <property type="match status" value="1"/>
</dbReference>
<evidence type="ECO:0000313" key="3">
    <source>
        <dbReference type="Proteomes" id="UP001211065"/>
    </source>
</evidence>
<dbReference type="Gene3D" id="3.30.2350.10">
    <property type="entry name" value="Pseudouridine synthase"/>
    <property type="match status" value="1"/>
</dbReference>
<dbReference type="EMBL" id="JADGJW010000320">
    <property type="protein sequence ID" value="KAJ3219958.1"/>
    <property type="molecule type" value="Genomic_DNA"/>
</dbReference>
<name>A0AAD5U1U1_9FUNG</name>
<gene>
    <name evidence="2" type="ORF">HK099_004524</name>
</gene>
<accession>A0AAD5U1U1</accession>
<dbReference type="Proteomes" id="UP001211065">
    <property type="component" value="Unassembled WGS sequence"/>
</dbReference>
<feature type="domain" description="Pseudouridine synthase RsuA/RluA-like" evidence="1">
    <location>
        <begin position="377"/>
        <end position="504"/>
    </location>
</feature>
<dbReference type="InterPro" id="IPR020103">
    <property type="entry name" value="PsdUridine_synth_cat_dom_sf"/>
</dbReference>
<reference evidence="2" key="1">
    <citation type="submission" date="2020-05" db="EMBL/GenBank/DDBJ databases">
        <title>Phylogenomic resolution of chytrid fungi.</title>
        <authorList>
            <person name="Stajich J.E."/>
            <person name="Amses K."/>
            <person name="Simmons R."/>
            <person name="Seto K."/>
            <person name="Myers J."/>
            <person name="Bonds A."/>
            <person name="Quandt C.A."/>
            <person name="Barry K."/>
            <person name="Liu P."/>
            <person name="Grigoriev I."/>
            <person name="Longcore J.E."/>
            <person name="James T.Y."/>
        </authorList>
    </citation>
    <scope>NUCLEOTIDE SEQUENCE</scope>
    <source>
        <strain evidence="2">JEL0476</strain>
    </source>
</reference>